<feature type="compositionally biased region" description="Low complexity" evidence="1">
    <location>
        <begin position="69"/>
        <end position="86"/>
    </location>
</feature>
<evidence type="ECO:0000313" key="2">
    <source>
        <dbReference type="EMBL" id="CCM20291.1"/>
    </source>
</evidence>
<evidence type="ECO:0000256" key="1">
    <source>
        <dbReference type="SAM" id="MobiDB-lite"/>
    </source>
</evidence>
<proteinExistence type="predicted"/>
<sequence length="92" mass="9840">MTATPPLSFARRSCSFSLLYSTGSCSTRSRRRSTRSFTAVASPPPFSSTVSSFVTVTFLTEPRMEGSKFSESNSSPVPSSPTSCAPVKMDIS</sequence>
<gene>
    <name evidence="2" type="ORF">BN36_NA77890</name>
</gene>
<dbReference type="EMBL" id="CALQ01002166">
    <property type="protein sequence ID" value="CCM20291.1"/>
    <property type="molecule type" value="Genomic_DNA"/>
</dbReference>
<accession>A0A1E1J9I4</accession>
<dbReference type="AlphaFoldDB" id="A0A1E1J9I4"/>
<protein>
    <submittedName>
        <fullName evidence="2">Uncharacterized protein</fullName>
    </submittedName>
</protein>
<organism evidence="2">
    <name type="scientific">Leishmania guyanensis</name>
    <dbReference type="NCBI Taxonomy" id="5670"/>
    <lineage>
        <taxon>Eukaryota</taxon>
        <taxon>Discoba</taxon>
        <taxon>Euglenozoa</taxon>
        <taxon>Kinetoplastea</taxon>
        <taxon>Metakinetoplastina</taxon>
        <taxon>Trypanosomatida</taxon>
        <taxon>Trypanosomatidae</taxon>
        <taxon>Leishmaniinae</taxon>
        <taxon>Leishmania</taxon>
        <taxon>Leishmania guyanensis species complex</taxon>
    </lineage>
</organism>
<feature type="region of interest" description="Disordered" evidence="1">
    <location>
        <begin position="65"/>
        <end position="92"/>
    </location>
</feature>
<name>A0A1E1J9I4_LEIGU</name>
<reference evidence="2" key="1">
    <citation type="submission" date="2012-08" db="EMBL/GenBank/DDBJ databases">
        <title>Comparative genomics of metastatic and non-metastatic Leishmania guyanensis provides insights into polygenic factors involved in Leishmania RNA virus infection.</title>
        <authorList>
            <person name="Smith D."/>
            <person name="Hertz-Fowler C."/>
            <person name="Martin R."/>
            <person name="Dickens N."/>
            <person name="Fasel N."/>
            <person name="Falquet L."/>
            <person name="Beverley S."/>
            <person name="Zangger H."/>
            <person name="Calderon-Copete S."/>
            <person name="Mottram J."/>
            <person name="Xenarios I."/>
        </authorList>
    </citation>
    <scope>NUCLEOTIDE SEQUENCE</scope>
    <source>
        <strain evidence="2">MHOM/BR/75/M4147/SSU:IR2SAT-LUC</strain>
    </source>
</reference>